<feature type="transmembrane region" description="Helical" evidence="1">
    <location>
        <begin position="80"/>
        <end position="99"/>
    </location>
</feature>
<evidence type="ECO:0000313" key="3">
    <source>
        <dbReference type="Proteomes" id="UP001568894"/>
    </source>
</evidence>
<organism evidence="2 3">
    <name type="scientific">Flavobacterium frigidarium</name>
    <dbReference type="NCBI Taxonomy" id="99286"/>
    <lineage>
        <taxon>Bacteria</taxon>
        <taxon>Pseudomonadati</taxon>
        <taxon>Bacteroidota</taxon>
        <taxon>Flavobacteriia</taxon>
        <taxon>Flavobacteriales</taxon>
        <taxon>Flavobacteriaceae</taxon>
        <taxon>Flavobacterium</taxon>
    </lineage>
</organism>
<evidence type="ECO:0000256" key="1">
    <source>
        <dbReference type="SAM" id="Phobius"/>
    </source>
</evidence>
<comment type="caution">
    <text evidence="2">The sequence shown here is derived from an EMBL/GenBank/DDBJ whole genome shotgun (WGS) entry which is preliminary data.</text>
</comment>
<dbReference type="RefSeq" id="WP_371569780.1">
    <property type="nucleotide sequence ID" value="NZ_JASMRN010000006.1"/>
</dbReference>
<gene>
    <name evidence="2" type="ORF">QO192_08730</name>
</gene>
<feature type="transmembrane region" description="Helical" evidence="1">
    <location>
        <begin position="51"/>
        <end position="68"/>
    </location>
</feature>
<proteinExistence type="predicted"/>
<keyword evidence="1" id="KW-0812">Transmembrane</keyword>
<protein>
    <submittedName>
        <fullName evidence="2">Uncharacterized protein</fullName>
    </submittedName>
</protein>
<keyword evidence="3" id="KW-1185">Reference proteome</keyword>
<sequence length="363" mass="42912">MDPIYCLLVFLLILSLVHLALVVKFGLQIPINFIYHHYNRQDFKSNLETDIFRLCFLTIPLFYAPLAIFKGYNSLTSKTFTSDIVVLLLLICLTMYLLYVTKYKIWSDTFRKIEKPKNPQDEFNAKTKNTLDFHERAITDNEKLANSISNDLNKTKKILKSETSDIFKVTIDNQINIENLKNETIQKLNHCKADITYTNKKVNTIYNDLNNTKRTFESQTRDLFKVVTDNQNNILNIKKKIEVKPRESERREETVSKIEKACKLLMKDLEFLPSYNKDEKTIDFKKHDLTKLQAYQTLVVYFKTNYKVPEESTNAIIFSVFNAHFDIKEKELKSNNWQDFKNRLLPDIENNSLYSDLYHYIKK</sequence>
<feature type="transmembrane region" description="Helical" evidence="1">
    <location>
        <begin position="7"/>
        <end position="31"/>
    </location>
</feature>
<name>A0ABV4KCL6_9FLAO</name>
<dbReference type="Proteomes" id="UP001568894">
    <property type="component" value="Unassembled WGS sequence"/>
</dbReference>
<evidence type="ECO:0000313" key="2">
    <source>
        <dbReference type="EMBL" id="MEZ7515366.1"/>
    </source>
</evidence>
<reference evidence="2 3" key="1">
    <citation type="submission" date="2023-05" db="EMBL/GenBank/DDBJ databases">
        <title>Adaptations of aquatic viruses from atmosphere-close ecosystems of the Central Arctic Ocean.</title>
        <authorList>
            <person name="Rahlff J."/>
            <person name="Holmfeldt K."/>
        </authorList>
    </citation>
    <scope>NUCLEOTIDE SEQUENCE [LARGE SCALE GENOMIC DNA]</scope>
    <source>
        <strain evidence="2 3">Arc14</strain>
    </source>
</reference>
<accession>A0ABV4KCL6</accession>
<keyword evidence="1" id="KW-1133">Transmembrane helix</keyword>
<dbReference type="EMBL" id="JASMRN010000006">
    <property type="protein sequence ID" value="MEZ7515366.1"/>
    <property type="molecule type" value="Genomic_DNA"/>
</dbReference>
<keyword evidence="1" id="KW-0472">Membrane</keyword>